<accession>A0AAU6PWN7</accession>
<evidence type="ECO:0000313" key="2">
    <source>
        <dbReference type="Proteomes" id="UP000829560"/>
    </source>
</evidence>
<evidence type="ECO:0000313" key="1">
    <source>
        <dbReference type="EMBL" id="WXX24821.1"/>
    </source>
</evidence>
<dbReference type="Proteomes" id="UP000829560">
    <property type="component" value="Chromosome"/>
</dbReference>
<dbReference type="RefSeq" id="WP_338412807.1">
    <property type="nucleotide sequence ID" value="NZ_CP093310.2"/>
</dbReference>
<gene>
    <name evidence="1" type="ORF">MN210_18440</name>
</gene>
<dbReference type="AlphaFoldDB" id="A0AAU6PWN7"/>
<evidence type="ECO:0008006" key="3">
    <source>
        <dbReference type="Google" id="ProtNLM"/>
    </source>
</evidence>
<name>A0AAU6PWN7_9GAMM</name>
<protein>
    <recommendedName>
        <fullName evidence="3">Phage tail protein</fullName>
    </recommendedName>
</protein>
<reference evidence="1" key="1">
    <citation type="submission" date="2024-03" db="EMBL/GenBank/DDBJ databases">
        <title>Psychrobacter raelis sp. nov. isolated from a dog with peritonitis.</title>
        <authorList>
            <person name="Schiavone A."/>
            <person name="Manzulli V."/>
            <person name="Camarda A."/>
            <person name="Cafiero M.A."/>
            <person name="Vasco I."/>
            <person name="Marino L."/>
            <person name="Pennuzzi G."/>
            <person name="Serrecchia L."/>
            <person name="Galante D."/>
            <person name="Pugliese N."/>
        </authorList>
    </citation>
    <scope>NUCLEOTIDE SEQUENCE</scope>
    <source>
        <strain evidence="1">PraFG1</strain>
    </source>
</reference>
<proteinExistence type="predicted"/>
<dbReference type="EMBL" id="CP093310">
    <property type="protein sequence ID" value="WXX24821.1"/>
    <property type="molecule type" value="Genomic_DNA"/>
</dbReference>
<dbReference type="KEGG" id="prae:MN210_18440"/>
<organism evidence="1 2">
    <name type="scientific">Psychrobacter raelei</name>
    <dbReference type="NCBI Taxonomy" id="2565531"/>
    <lineage>
        <taxon>Bacteria</taxon>
        <taxon>Pseudomonadati</taxon>
        <taxon>Pseudomonadota</taxon>
        <taxon>Gammaproteobacteria</taxon>
        <taxon>Moraxellales</taxon>
        <taxon>Moraxellaceae</taxon>
        <taxon>Psychrobacter</taxon>
    </lineage>
</organism>
<sequence>MATQLFINILPTSVTITNSKESKALATIELVTEYGFDHNVVAKIQVVDDKTPAKANDPLNNLLFDITFADKVDDSMITSLQGRLYTGGGADELENNYPNDFSYITQKLDFHGALDSSNDFFEQVETTYSKDNAAQVVDALKAVKALKDHGTYRKAEIVIDVPASKVVEPTPEQITRTLIDMRERPRYIVVCSTDDMPVIEATTKVMDKLNCHVLLDLGKINDWVAAAALAESINIKDHRFWVFWNPNVSRPSNSASVLSRKKWRPCVGDYLGQLLVRNALTNASGIPPVNRPVAGYDFPVSFRDMETMPSVSLDEEAQNALASAGVNVVLNERFDAGDRWIYGDAITQYDSKTSALRLINASEITTYVDNAVVSIAKKHLLKGMASYVNDADAEIRRFLNACSSAGLLQPVAELSGKLYGLEVAPRADNPFEKVDIRLVKRPEGCARQVYFETTITK</sequence>
<keyword evidence="2" id="KW-1185">Reference proteome</keyword>